<organism evidence="8 9">
    <name type="scientific">Blyttiomyces helicus</name>
    <dbReference type="NCBI Taxonomy" id="388810"/>
    <lineage>
        <taxon>Eukaryota</taxon>
        <taxon>Fungi</taxon>
        <taxon>Fungi incertae sedis</taxon>
        <taxon>Chytridiomycota</taxon>
        <taxon>Chytridiomycota incertae sedis</taxon>
        <taxon>Chytridiomycetes</taxon>
        <taxon>Chytridiomycetes incertae sedis</taxon>
        <taxon>Blyttiomyces</taxon>
    </lineage>
</organism>
<dbReference type="OrthoDB" id="26487at2759"/>
<keyword evidence="2" id="KW-0479">Metal-binding</keyword>
<dbReference type="Gene3D" id="4.10.240.10">
    <property type="entry name" value="Zn(2)-C6 fungal-type DNA-binding domain"/>
    <property type="match status" value="1"/>
</dbReference>
<feature type="domain" description="Zn(2)-C6 fungal-type" evidence="7">
    <location>
        <begin position="1"/>
        <end position="29"/>
    </location>
</feature>
<dbReference type="EMBL" id="KZ997283">
    <property type="protein sequence ID" value="RKO87628.1"/>
    <property type="molecule type" value="Genomic_DNA"/>
</dbReference>
<dbReference type="PANTHER" id="PTHR47338:SF5">
    <property type="entry name" value="ZN(II)2CYS6 TRANSCRIPTION FACTOR (EUROFUNG)"/>
    <property type="match status" value="1"/>
</dbReference>
<evidence type="ECO:0000313" key="8">
    <source>
        <dbReference type="EMBL" id="RKO87628.1"/>
    </source>
</evidence>
<evidence type="ECO:0000256" key="2">
    <source>
        <dbReference type="ARBA" id="ARBA00022723"/>
    </source>
</evidence>
<accession>A0A4P9W945</accession>
<dbReference type="Proteomes" id="UP000269721">
    <property type="component" value="Unassembled WGS sequence"/>
</dbReference>
<dbReference type="PANTHER" id="PTHR47338">
    <property type="entry name" value="ZN(II)2CYS6 TRANSCRIPTION FACTOR (EUROFUNG)-RELATED"/>
    <property type="match status" value="1"/>
</dbReference>
<name>A0A4P9W945_9FUNG</name>
<evidence type="ECO:0000256" key="3">
    <source>
        <dbReference type="ARBA" id="ARBA00023015"/>
    </source>
</evidence>
<dbReference type="GO" id="GO:0008270">
    <property type="term" value="F:zinc ion binding"/>
    <property type="evidence" value="ECO:0007669"/>
    <property type="project" value="InterPro"/>
</dbReference>
<keyword evidence="5" id="KW-0539">Nucleus</keyword>
<evidence type="ECO:0000256" key="5">
    <source>
        <dbReference type="ARBA" id="ARBA00023242"/>
    </source>
</evidence>
<protein>
    <recommendedName>
        <fullName evidence="7">Zn(2)-C6 fungal-type domain-containing protein</fullName>
    </recommendedName>
</protein>
<evidence type="ECO:0000259" key="7">
    <source>
        <dbReference type="PROSITE" id="PS50048"/>
    </source>
</evidence>
<comment type="subcellular location">
    <subcellularLocation>
        <location evidence="1">Nucleus</location>
    </subcellularLocation>
</comment>
<dbReference type="InterPro" id="IPR036864">
    <property type="entry name" value="Zn2-C6_fun-type_DNA-bd_sf"/>
</dbReference>
<dbReference type="PROSITE" id="PS50048">
    <property type="entry name" value="ZN2_CY6_FUNGAL_2"/>
    <property type="match status" value="1"/>
</dbReference>
<keyword evidence="9" id="KW-1185">Reference proteome</keyword>
<proteinExistence type="predicted"/>
<dbReference type="CDD" id="cd00067">
    <property type="entry name" value="GAL4"/>
    <property type="match status" value="1"/>
</dbReference>
<evidence type="ECO:0000256" key="6">
    <source>
        <dbReference type="SAM" id="MobiDB-lite"/>
    </source>
</evidence>
<evidence type="ECO:0000256" key="4">
    <source>
        <dbReference type="ARBA" id="ARBA00023163"/>
    </source>
</evidence>
<dbReference type="InterPro" id="IPR036705">
    <property type="entry name" value="Ribosyl_crysJ1_sf"/>
</dbReference>
<keyword evidence="4" id="KW-0804">Transcription</keyword>
<dbReference type="GO" id="GO:0000981">
    <property type="term" value="F:DNA-binding transcription factor activity, RNA polymerase II-specific"/>
    <property type="evidence" value="ECO:0007669"/>
    <property type="project" value="InterPro"/>
</dbReference>
<feature type="non-terminal residue" evidence="8">
    <location>
        <position position="1"/>
    </location>
</feature>
<feature type="compositionally biased region" description="Low complexity" evidence="6">
    <location>
        <begin position="85"/>
        <end position="96"/>
    </location>
</feature>
<reference evidence="9" key="1">
    <citation type="journal article" date="2018" name="Nat. Microbiol.">
        <title>Leveraging single-cell genomics to expand the fungal tree of life.</title>
        <authorList>
            <person name="Ahrendt S.R."/>
            <person name="Quandt C.A."/>
            <person name="Ciobanu D."/>
            <person name="Clum A."/>
            <person name="Salamov A."/>
            <person name="Andreopoulos B."/>
            <person name="Cheng J.F."/>
            <person name="Woyke T."/>
            <person name="Pelin A."/>
            <person name="Henrissat B."/>
            <person name="Reynolds N.K."/>
            <person name="Benny G.L."/>
            <person name="Smith M.E."/>
            <person name="James T.Y."/>
            <person name="Grigoriev I.V."/>
        </authorList>
    </citation>
    <scope>NUCLEOTIDE SEQUENCE [LARGE SCALE GENOMIC DNA]</scope>
</reference>
<sequence>PCRLKKLKCNRTYPICSSCACRKPSECVYANDALARNAARPPLAQPNISSISTSPDPDHVTKLESRIRDLESCLESALSWRRSSVSSGGSSGSSDSSPPPVAAPAAPQQFRWLEISCASMMEAVKLPYAASPNFEVGQRADLDAPLPFDVEELVVLSMESYFLKPWMHFPISFFHRAHFFTTFRREPSILLFAIIASFGPSCLDQRVRAAVPLCYTMARKLVAGSFESPSEGGMKALLLLSYAAAVALKLDVDPSERGVTSWIDREIQRRMWHTAIAIDSIISSIRGCPNVVSDPSIYCVKLPIAEGGIGSVRRMQFLLEGARSKLEARGPVELDPMWEEVDMDGNMPPHLSYNQADFVNYFSYFVSLIDIYRRDAISSFRHGLAAASASCLVIDHTSHFDRTMTAKVFDRITHTTQILPLTPFEDEQRGRDVRPCQPGIERLQQRQHESGLGTRPWDPGPFAGGAGGVAAYGRPGSHPDTMIRGHAGLRSGLIEGATDPPIAFYKSSNPTHRFPNNVFRPRMARPRPGDACPTQHPPSPPQPPLRRVTPEEAATLSTIRISTHAATHTRAVLRDKISGLFFGTAGGDAVGLATEFLSPGQASLRFRRKQLDGHTDQAILILESIFATYLRGGEPRVEGAPELIDYKDFARRLLHWKSTGIVELQKPPFGLGYTLGSVLSKRLFWMTRTVLRSALPRSTT</sequence>
<keyword evidence="3" id="KW-0805">Transcription regulation</keyword>
<feature type="region of interest" description="Disordered" evidence="6">
    <location>
        <begin position="85"/>
        <end position="104"/>
    </location>
</feature>
<dbReference type="AlphaFoldDB" id="A0A4P9W945"/>
<evidence type="ECO:0000256" key="1">
    <source>
        <dbReference type="ARBA" id="ARBA00004123"/>
    </source>
</evidence>
<feature type="region of interest" description="Disordered" evidence="6">
    <location>
        <begin position="523"/>
        <end position="547"/>
    </location>
</feature>
<dbReference type="SUPFAM" id="SSF101478">
    <property type="entry name" value="ADP-ribosylglycohydrolase"/>
    <property type="match status" value="1"/>
</dbReference>
<dbReference type="GO" id="GO:0005634">
    <property type="term" value="C:nucleus"/>
    <property type="evidence" value="ECO:0007669"/>
    <property type="project" value="UniProtKB-SubCell"/>
</dbReference>
<evidence type="ECO:0000313" key="9">
    <source>
        <dbReference type="Proteomes" id="UP000269721"/>
    </source>
</evidence>
<dbReference type="Gene3D" id="1.10.4080.10">
    <property type="entry name" value="ADP-ribosylation/Crystallin J1"/>
    <property type="match status" value="1"/>
</dbReference>
<dbReference type="InterPro" id="IPR001138">
    <property type="entry name" value="Zn2Cys6_DnaBD"/>
</dbReference>
<gene>
    <name evidence="8" type="ORF">BDK51DRAFT_47323</name>
</gene>
<dbReference type="InterPro" id="IPR050815">
    <property type="entry name" value="TF_fung"/>
</dbReference>
<feature type="compositionally biased region" description="Pro residues" evidence="6">
    <location>
        <begin position="535"/>
        <end position="544"/>
    </location>
</feature>